<dbReference type="CDD" id="cd13136">
    <property type="entry name" value="MATE_DinF_like"/>
    <property type="match status" value="1"/>
</dbReference>
<keyword evidence="3" id="KW-0813">Transport</keyword>
<feature type="transmembrane region" description="Helical" evidence="7">
    <location>
        <begin position="387"/>
        <end position="406"/>
    </location>
</feature>
<evidence type="ECO:0000256" key="5">
    <source>
        <dbReference type="ARBA" id="ARBA00022989"/>
    </source>
</evidence>
<dbReference type="PANTHER" id="PTHR43298">
    <property type="entry name" value="MULTIDRUG RESISTANCE PROTEIN NORM-RELATED"/>
    <property type="match status" value="1"/>
</dbReference>
<feature type="transmembrane region" description="Helical" evidence="7">
    <location>
        <begin position="133"/>
        <end position="156"/>
    </location>
</feature>
<gene>
    <name evidence="8" type="ORF">EAT49_04435</name>
</gene>
<dbReference type="EMBL" id="RDRB01000002">
    <property type="protein sequence ID" value="ROU03548.1"/>
    <property type="molecule type" value="Genomic_DNA"/>
</dbReference>
<evidence type="ECO:0000256" key="4">
    <source>
        <dbReference type="ARBA" id="ARBA00022692"/>
    </source>
</evidence>
<feature type="transmembrane region" description="Helical" evidence="7">
    <location>
        <begin position="242"/>
        <end position="261"/>
    </location>
</feature>
<dbReference type="GO" id="GO:0005886">
    <property type="term" value="C:plasma membrane"/>
    <property type="evidence" value="ECO:0007669"/>
    <property type="project" value="TreeGrafter"/>
</dbReference>
<evidence type="ECO:0000256" key="1">
    <source>
        <dbReference type="ARBA" id="ARBA00004141"/>
    </source>
</evidence>
<evidence type="ECO:0000313" key="8">
    <source>
        <dbReference type="EMBL" id="ROU03548.1"/>
    </source>
</evidence>
<evidence type="ECO:0000313" key="9">
    <source>
        <dbReference type="Proteomes" id="UP000268016"/>
    </source>
</evidence>
<feature type="transmembrane region" description="Helical" evidence="7">
    <location>
        <begin position="45"/>
        <end position="67"/>
    </location>
</feature>
<sequence length="449" mass="47345">MAEATGPLTHARVWAIAWPIVLSNATVPILGAVDTGVVGQLGEAAPIGAVGLGAIILTSLYWIFGFLRMGTAGLAAQALGAEDRGEVAALLTRVLITGLVGGLAVIVLQGPLFRGAFALSPASEEVEGLARDYMAIRVWSAPALISIYGITGWLIAQERTRAVLVLQVAMNGVNIALDLLFVLGFGWGVEGVAVATFLAEWSGLALGLWFCRDAFGIPAWRDWPRVFDRERLVNMARVNSDILIRSVLLQAIFVSFLFWGSDFGDVTLAANQVLLQFLNITAFALDGFAFAAEALVGRAMGARNRVALRRAAGLTSLWGLGAGVLLAATFWLAGSVLIDLMATAPEVREAGRTYLGWMIAAPLVGAAAWMLDGIFIGATRTADMRNMMVVSAAVYLVSVVPLMAAFGNHGLWIGLLISFAARGLTLGLRYPALEAAADRPDPGAVSLAP</sequence>
<feature type="transmembrane region" description="Helical" evidence="7">
    <location>
        <begin position="354"/>
        <end position="375"/>
    </location>
</feature>
<dbReference type="OrthoDB" id="9789527at2"/>
<evidence type="ECO:0000256" key="3">
    <source>
        <dbReference type="ARBA" id="ARBA00022448"/>
    </source>
</evidence>
<evidence type="ECO:0000256" key="7">
    <source>
        <dbReference type="SAM" id="Phobius"/>
    </source>
</evidence>
<dbReference type="GO" id="GO:0042910">
    <property type="term" value="F:xenobiotic transmembrane transporter activity"/>
    <property type="evidence" value="ECO:0007669"/>
    <property type="project" value="InterPro"/>
</dbReference>
<dbReference type="RefSeq" id="WP_123641082.1">
    <property type="nucleotide sequence ID" value="NZ_ML119082.1"/>
</dbReference>
<protein>
    <submittedName>
        <fullName evidence="8">MATE family efflux transporter</fullName>
    </submittedName>
</protein>
<proteinExistence type="inferred from homology"/>
<feature type="transmembrane region" description="Helical" evidence="7">
    <location>
        <begin position="273"/>
        <end position="296"/>
    </location>
</feature>
<dbReference type="InterPro" id="IPR050222">
    <property type="entry name" value="MATE_MdtK"/>
</dbReference>
<keyword evidence="9" id="KW-1185">Reference proteome</keyword>
<feature type="transmembrane region" description="Helical" evidence="7">
    <location>
        <begin position="12"/>
        <end position="33"/>
    </location>
</feature>
<reference evidence="8 9" key="1">
    <citation type="submission" date="2018-10" db="EMBL/GenBank/DDBJ databases">
        <title>Histidinibacterium lentulum gen. nov., sp. nov., a marine bacterium from the culture broth of Picochlorum sp. 122.</title>
        <authorList>
            <person name="Wang G."/>
        </authorList>
    </citation>
    <scope>NUCLEOTIDE SEQUENCE [LARGE SCALE GENOMIC DNA]</scope>
    <source>
        <strain evidence="8 9">B17</strain>
    </source>
</reference>
<organism evidence="8 9">
    <name type="scientific">Histidinibacterium lentulum</name>
    <dbReference type="NCBI Taxonomy" id="2480588"/>
    <lineage>
        <taxon>Bacteria</taxon>
        <taxon>Pseudomonadati</taxon>
        <taxon>Pseudomonadota</taxon>
        <taxon>Alphaproteobacteria</taxon>
        <taxon>Rhodobacterales</taxon>
        <taxon>Paracoccaceae</taxon>
        <taxon>Histidinibacterium</taxon>
    </lineage>
</organism>
<dbReference type="InterPro" id="IPR002528">
    <property type="entry name" value="MATE_fam"/>
</dbReference>
<comment type="caution">
    <text evidence="8">The sequence shown here is derived from an EMBL/GenBank/DDBJ whole genome shotgun (WGS) entry which is preliminary data.</text>
</comment>
<name>A0A3N2R807_9RHOB</name>
<comment type="similarity">
    <text evidence="2">Belongs to the multi antimicrobial extrusion (MATE) (TC 2.A.66.1) family.</text>
</comment>
<dbReference type="Pfam" id="PF01554">
    <property type="entry name" value="MatE"/>
    <property type="match status" value="2"/>
</dbReference>
<dbReference type="Proteomes" id="UP000268016">
    <property type="component" value="Unassembled WGS sequence"/>
</dbReference>
<feature type="transmembrane region" description="Helical" evidence="7">
    <location>
        <begin position="168"/>
        <end position="189"/>
    </location>
</feature>
<keyword evidence="5 7" id="KW-1133">Transmembrane helix</keyword>
<evidence type="ECO:0000256" key="2">
    <source>
        <dbReference type="ARBA" id="ARBA00010199"/>
    </source>
</evidence>
<feature type="transmembrane region" description="Helical" evidence="7">
    <location>
        <begin position="88"/>
        <end position="113"/>
    </location>
</feature>
<evidence type="ECO:0000256" key="6">
    <source>
        <dbReference type="ARBA" id="ARBA00023136"/>
    </source>
</evidence>
<keyword evidence="4 7" id="KW-0812">Transmembrane</keyword>
<feature type="transmembrane region" description="Helical" evidence="7">
    <location>
        <begin position="412"/>
        <end position="430"/>
    </location>
</feature>
<dbReference type="PANTHER" id="PTHR43298:SF2">
    <property type="entry name" value="FMN_FAD EXPORTER YEEO-RELATED"/>
    <property type="match status" value="1"/>
</dbReference>
<dbReference type="AlphaFoldDB" id="A0A3N2R807"/>
<feature type="transmembrane region" description="Helical" evidence="7">
    <location>
        <begin position="317"/>
        <end position="342"/>
    </location>
</feature>
<dbReference type="NCBIfam" id="TIGR00797">
    <property type="entry name" value="matE"/>
    <property type="match status" value="1"/>
</dbReference>
<comment type="subcellular location">
    <subcellularLocation>
        <location evidence="1">Membrane</location>
        <topology evidence="1">Multi-pass membrane protein</topology>
    </subcellularLocation>
</comment>
<dbReference type="InterPro" id="IPR044644">
    <property type="entry name" value="DinF-like"/>
</dbReference>
<accession>A0A3N2R807</accession>
<keyword evidence="6 7" id="KW-0472">Membrane</keyword>
<dbReference type="GO" id="GO:0015297">
    <property type="term" value="F:antiporter activity"/>
    <property type="evidence" value="ECO:0007669"/>
    <property type="project" value="InterPro"/>
</dbReference>